<dbReference type="AlphaFoldDB" id="A0AA86PYM0"/>
<dbReference type="EMBL" id="CAXDID020000181">
    <property type="protein sequence ID" value="CAL6049574.1"/>
    <property type="molecule type" value="Genomic_DNA"/>
</dbReference>
<dbReference type="EMBL" id="CAXDID020000677">
    <property type="protein sequence ID" value="CAL6109881.1"/>
    <property type="molecule type" value="Genomic_DNA"/>
</dbReference>
<gene>
    <name evidence="2" type="ORF">HINF_LOCUS14558</name>
    <name evidence="3" type="ORF">HINF_LOCUS14559</name>
    <name evidence="4" type="ORF">HINF_LOCUS31472</name>
    <name evidence="5" type="ORF">HINF_LOCUS36123</name>
    <name evidence="6" type="ORF">HINF_LOCUS36124</name>
    <name evidence="7" type="ORF">HINF_LOCUS36125</name>
    <name evidence="8" type="ORF">HINF_LOCUS36126</name>
    <name evidence="9" type="ORF">HINF_LOCUS43427</name>
    <name evidence="10" type="ORF">HINF_LOCUS43428</name>
    <name evidence="11" type="ORF">HINF_LOCUS43429</name>
    <name evidence="12" type="ORF">HINF_LOCUS43430</name>
    <name evidence="13" type="ORF">HINF_LOCUS69600</name>
    <name evidence="14" type="ORF">HINF_LOCUS75654</name>
    <name evidence="15" type="ORF">HINF_LOCUS75655</name>
</gene>
<keyword evidence="1" id="KW-0812">Transmembrane</keyword>
<keyword evidence="1" id="KW-0472">Membrane</keyword>
<evidence type="ECO:0000313" key="13">
    <source>
        <dbReference type="EMBL" id="CAL6098425.1"/>
    </source>
</evidence>
<dbReference type="EMBL" id="CAXDID020000677">
    <property type="protein sequence ID" value="CAL6109883.1"/>
    <property type="molecule type" value="Genomic_DNA"/>
</dbReference>
<protein>
    <submittedName>
        <fullName evidence="9">Hypothetical_protein</fullName>
    </submittedName>
</protein>
<dbReference type="EMBL" id="CATOUU010000789">
    <property type="protein sequence ID" value="CAI9948480.1"/>
    <property type="molecule type" value="Genomic_DNA"/>
</dbReference>
<evidence type="ECO:0000313" key="15">
    <source>
        <dbReference type="EMBL" id="CAL6109883.1"/>
    </source>
</evidence>
<evidence type="ECO:0000313" key="8">
    <source>
        <dbReference type="EMBL" id="CAI9948481.1"/>
    </source>
</evidence>
<dbReference type="Proteomes" id="UP001642409">
    <property type="component" value="Unassembled WGS sequence"/>
</dbReference>
<evidence type="ECO:0000313" key="4">
    <source>
        <dbReference type="EMBL" id="CAI9943827.1"/>
    </source>
</evidence>
<organism evidence="8">
    <name type="scientific">Hexamita inflata</name>
    <dbReference type="NCBI Taxonomy" id="28002"/>
    <lineage>
        <taxon>Eukaryota</taxon>
        <taxon>Metamonada</taxon>
        <taxon>Diplomonadida</taxon>
        <taxon>Hexamitidae</taxon>
        <taxon>Hexamitinae</taxon>
        <taxon>Hexamita</taxon>
    </lineage>
</organism>
<evidence type="ECO:0000313" key="16">
    <source>
        <dbReference type="Proteomes" id="UP001642409"/>
    </source>
</evidence>
<evidence type="ECO:0000313" key="11">
    <source>
        <dbReference type="EMBL" id="CAL6049575.1"/>
    </source>
</evidence>
<evidence type="ECO:0000313" key="6">
    <source>
        <dbReference type="EMBL" id="CAI9948479.1"/>
    </source>
</evidence>
<feature type="transmembrane region" description="Helical" evidence="1">
    <location>
        <begin position="139"/>
        <end position="161"/>
    </location>
</feature>
<keyword evidence="1" id="KW-1133">Transmembrane helix</keyword>
<dbReference type="EMBL" id="CATOUU010000379">
    <property type="protein sequence ID" value="CAI9926913.1"/>
    <property type="molecule type" value="Genomic_DNA"/>
</dbReference>
<dbReference type="EMBL" id="CAXDID020000509">
    <property type="protein sequence ID" value="CAL6098425.1"/>
    <property type="molecule type" value="Genomic_DNA"/>
</dbReference>
<keyword evidence="16" id="KW-1185">Reference proteome</keyword>
<evidence type="ECO:0000313" key="3">
    <source>
        <dbReference type="EMBL" id="CAI9926914.1"/>
    </source>
</evidence>
<sequence length="192" mass="22203">MAKINALNVKLTYTIIITLLFSVGLFFSFDVLLTSSQFLPDKVDTSKVLVKKLYNEAQRAEVHTKVTNFKLDKTQAYHHPQSTCLLDLMDTTYTTYYNLANNRAIEIYGAEDKQYHKVNCLSQYYIQHNQKQFISMYQASLACSIIGIVLPVSAIVLIWFFCIDWCKCKIQCGKKDEFTRIEGNNVEQERLI</sequence>
<reference evidence="8" key="1">
    <citation type="submission" date="2023-06" db="EMBL/GenBank/DDBJ databases">
        <authorList>
            <person name="Kurt Z."/>
        </authorList>
    </citation>
    <scope>NUCLEOTIDE SEQUENCE</scope>
</reference>
<evidence type="ECO:0000313" key="9">
    <source>
        <dbReference type="EMBL" id="CAL6049573.1"/>
    </source>
</evidence>
<feature type="transmembrane region" description="Helical" evidence="1">
    <location>
        <begin position="12"/>
        <end position="33"/>
    </location>
</feature>
<name>A0AA86PYM0_9EUKA</name>
<reference evidence="9 16" key="2">
    <citation type="submission" date="2024-07" db="EMBL/GenBank/DDBJ databases">
        <authorList>
            <person name="Akdeniz Z."/>
        </authorList>
    </citation>
    <scope>NUCLEOTIDE SEQUENCE [LARGE SCALE GENOMIC DNA]</scope>
</reference>
<evidence type="ECO:0000313" key="14">
    <source>
        <dbReference type="EMBL" id="CAL6109881.1"/>
    </source>
</evidence>
<proteinExistence type="predicted"/>
<evidence type="ECO:0000313" key="10">
    <source>
        <dbReference type="EMBL" id="CAL6049574.1"/>
    </source>
</evidence>
<dbReference type="EMBL" id="CATOUU010000379">
    <property type="protein sequence ID" value="CAI9926914.1"/>
    <property type="molecule type" value="Genomic_DNA"/>
</dbReference>
<evidence type="ECO:0000256" key="1">
    <source>
        <dbReference type="SAM" id="Phobius"/>
    </source>
</evidence>
<dbReference type="EMBL" id="CAXDID020000181">
    <property type="protein sequence ID" value="CAL6049573.1"/>
    <property type="molecule type" value="Genomic_DNA"/>
</dbReference>
<evidence type="ECO:0000313" key="5">
    <source>
        <dbReference type="EMBL" id="CAI9948478.1"/>
    </source>
</evidence>
<evidence type="ECO:0000313" key="7">
    <source>
        <dbReference type="EMBL" id="CAI9948480.1"/>
    </source>
</evidence>
<accession>A0AA86PYM0</accession>
<dbReference type="EMBL" id="CATOUU010000789">
    <property type="protein sequence ID" value="CAI9948478.1"/>
    <property type="molecule type" value="Genomic_DNA"/>
</dbReference>
<dbReference type="EMBL" id="CAXDID020000181">
    <property type="protein sequence ID" value="CAL6049576.1"/>
    <property type="molecule type" value="Genomic_DNA"/>
</dbReference>
<dbReference type="EMBL" id="CAXDID020000181">
    <property type="protein sequence ID" value="CAL6049575.1"/>
    <property type="molecule type" value="Genomic_DNA"/>
</dbReference>
<evidence type="ECO:0000313" key="2">
    <source>
        <dbReference type="EMBL" id="CAI9926913.1"/>
    </source>
</evidence>
<dbReference type="EMBL" id="CATOUU010000789">
    <property type="protein sequence ID" value="CAI9948479.1"/>
    <property type="molecule type" value="Genomic_DNA"/>
</dbReference>
<comment type="caution">
    <text evidence="8">The sequence shown here is derived from an EMBL/GenBank/DDBJ whole genome shotgun (WGS) entry which is preliminary data.</text>
</comment>
<dbReference type="EMBL" id="CATOUU010000789">
    <property type="protein sequence ID" value="CAI9948481.1"/>
    <property type="molecule type" value="Genomic_DNA"/>
</dbReference>
<evidence type="ECO:0000313" key="12">
    <source>
        <dbReference type="EMBL" id="CAL6049576.1"/>
    </source>
</evidence>
<dbReference type="EMBL" id="CATOUU010000719">
    <property type="protein sequence ID" value="CAI9943827.1"/>
    <property type="molecule type" value="Genomic_DNA"/>
</dbReference>